<dbReference type="CDD" id="cd00090">
    <property type="entry name" value="HTH_ARSR"/>
    <property type="match status" value="1"/>
</dbReference>
<dbReference type="RefSeq" id="WP_144728366.1">
    <property type="nucleotide sequence ID" value="NZ_ML675578.1"/>
</dbReference>
<dbReference type="Pfam" id="PF24266">
    <property type="entry name" value="HTH_HVO_0163_N"/>
    <property type="match status" value="1"/>
</dbReference>
<accession>A0A557SYX6</accession>
<evidence type="ECO:0000259" key="1">
    <source>
        <dbReference type="SMART" id="SM00418"/>
    </source>
</evidence>
<dbReference type="SUPFAM" id="SSF46785">
    <property type="entry name" value="Winged helix' DNA-binding domain"/>
    <property type="match status" value="2"/>
</dbReference>
<dbReference type="InterPro" id="IPR036390">
    <property type="entry name" value="WH_DNA-bd_sf"/>
</dbReference>
<dbReference type="PANTHER" id="PTHR36216">
    <property type="entry name" value="TRANSCRIPTIONAL REGULATOR, TRMB"/>
    <property type="match status" value="1"/>
</dbReference>
<feature type="domain" description="HTH arsR-type" evidence="1">
    <location>
        <begin position="75"/>
        <end position="154"/>
    </location>
</feature>
<dbReference type="GO" id="GO:0003700">
    <property type="term" value="F:DNA-binding transcription factor activity"/>
    <property type="evidence" value="ECO:0007669"/>
    <property type="project" value="InterPro"/>
</dbReference>
<keyword evidence="3" id="KW-1185">Reference proteome</keyword>
<dbReference type="Proteomes" id="UP000315289">
    <property type="component" value="Unassembled WGS sequence"/>
</dbReference>
<evidence type="ECO:0000313" key="2">
    <source>
        <dbReference type="EMBL" id="TVP41795.1"/>
    </source>
</evidence>
<dbReference type="EMBL" id="VOAH01000001">
    <property type="protein sequence ID" value="TVP41795.1"/>
    <property type="molecule type" value="Genomic_DNA"/>
</dbReference>
<evidence type="ECO:0000313" key="3">
    <source>
        <dbReference type="Proteomes" id="UP000315289"/>
    </source>
</evidence>
<dbReference type="InterPro" id="IPR036388">
    <property type="entry name" value="WH-like_DNA-bd_sf"/>
</dbReference>
<organism evidence="2 3">
    <name type="scientific">Candidatus Nitrosocosmicus arcticus</name>
    <dbReference type="NCBI Taxonomy" id="2035267"/>
    <lineage>
        <taxon>Archaea</taxon>
        <taxon>Nitrososphaerota</taxon>
        <taxon>Nitrososphaeria</taxon>
        <taxon>Nitrososphaerales</taxon>
        <taxon>Nitrososphaeraceae</taxon>
        <taxon>Candidatus Nitrosocosmicus</taxon>
    </lineage>
</organism>
<dbReference type="Gene3D" id="1.10.10.10">
    <property type="entry name" value="Winged helix-like DNA-binding domain superfamily/Winged helix DNA-binding domain"/>
    <property type="match status" value="2"/>
</dbReference>
<dbReference type="PANTHER" id="PTHR36216:SF1">
    <property type="entry name" value="HTH ARSR-TYPE DOMAIN-CONTAINING PROTEIN"/>
    <property type="match status" value="1"/>
</dbReference>
<dbReference type="InterPro" id="IPR001845">
    <property type="entry name" value="HTH_ArsR_DNA-bd_dom"/>
</dbReference>
<dbReference type="InterPro" id="IPR011991">
    <property type="entry name" value="ArsR-like_HTH"/>
</dbReference>
<gene>
    <name evidence="2" type="ORF">NARC_10201</name>
</gene>
<dbReference type="SMART" id="SM00418">
    <property type="entry name" value="HTH_ARSR"/>
    <property type="match status" value="1"/>
</dbReference>
<dbReference type="OrthoDB" id="28610at2157"/>
<reference evidence="2 3" key="1">
    <citation type="journal article" date="2019" name="Front. Microbiol.">
        <title>Ammonia Oxidation by the Arctic Terrestrial Thaumarchaeote Candidatus Nitrosocosmicus arcticus Is Stimulated by Increasing Temperatures.</title>
        <authorList>
            <person name="Alves R.J.E."/>
            <person name="Kerou M."/>
            <person name="Zappe A."/>
            <person name="Bittner R."/>
            <person name="Abby S.S."/>
            <person name="Schmidt H.A."/>
            <person name="Pfeifer K."/>
            <person name="Schleper C."/>
        </authorList>
    </citation>
    <scope>NUCLEOTIDE SEQUENCE [LARGE SCALE GENOMIC DNA]</scope>
    <source>
        <strain evidence="2 3">Kfb</strain>
    </source>
</reference>
<dbReference type="AlphaFoldDB" id="A0A557SYX6"/>
<sequence>MGGDELEGTANMILQIIKLNPGSHLRMIKKDMNISMGTTQYHLDRLEKSGRITSTRNGLYKHYFPLGIFHENEKEILQVLSQETAREILMTIIEKQTPTQTDILNSVEISGASANWHLKRMMAIKLIEEIRDGHFKRYRMFDIKTSTYVTTLMRNYYPTIWNKWSNRLIEVFLSLSNAEEKLENEEEDKT</sequence>
<dbReference type="InterPro" id="IPR056504">
    <property type="entry name" value="HTH_HVO_0163_N"/>
</dbReference>
<comment type="caution">
    <text evidence="2">The sequence shown here is derived from an EMBL/GenBank/DDBJ whole genome shotgun (WGS) entry which is preliminary data.</text>
</comment>
<protein>
    <submittedName>
        <fullName evidence="2">Putative Transcriptional regulator ArsR family</fullName>
    </submittedName>
</protein>
<proteinExistence type="predicted"/>
<name>A0A557SYX6_9ARCH</name>